<feature type="compositionally biased region" description="Polar residues" evidence="3">
    <location>
        <begin position="106"/>
        <end position="126"/>
    </location>
</feature>
<evidence type="ECO:0000259" key="5">
    <source>
        <dbReference type="PROSITE" id="PS51513"/>
    </source>
</evidence>
<protein>
    <submittedName>
        <fullName evidence="8">Uncharacterized protein</fullName>
    </submittedName>
</protein>
<dbReference type="InterPro" id="IPR019050">
    <property type="entry name" value="FDF_dom"/>
</dbReference>
<feature type="domain" description="Sm" evidence="7">
    <location>
        <begin position="1"/>
        <end position="78"/>
    </location>
</feature>
<dbReference type="GO" id="GO:0034063">
    <property type="term" value="P:stress granule assembly"/>
    <property type="evidence" value="ECO:0007669"/>
    <property type="project" value="TreeGrafter"/>
</dbReference>
<dbReference type="PROSITE" id="PS51536">
    <property type="entry name" value="TFG"/>
    <property type="match status" value="1"/>
</dbReference>
<evidence type="ECO:0000259" key="7">
    <source>
        <dbReference type="PROSITE" id="PS52002"/>
    </source>
</evidence>
<dbReference type="SMART" id="SM01199">
    <property type="entry name" value="FDF"/>
    <property type="match status" value="1"/>
</dbReference>
<feature type="domain" description="TFG box profile" evidence="6">
    <location>
        <begin position="571"/>
        <end position="591"/>
    </location>
</feature>
<dbReference type="SUPFAM" id="SSF50182">
    <property type="entry name" value="Sm-like ribonucleoproteins"/>
    <property type="match status" value="1"/>
</dbReference>
<feature type="region of interest" description="Disordered" evidence="3">
    <location>
        <begin position="542"/>
        <end position="635"/>
    </location>
</feature>
<evidence type="ECO:0000259" key="4">
    <source>
        <dbReference type="PROSITE" id="PS51512"/>
    </source>
</evidence>
<organism evidence="8 9">
    <name type="scientific">Imshaugia aleurites</name>
    <dbReference type="NCBI Taxonomy" id="172621"/>
    <lineage>
        <taxon>Eukaryota</taxon>
        <taxon>Fungi</taxon>
        <taxon>Dikarya</taxon>
        <taxon>Ascomycota</taxon>
        <taxon>Pezizomycotina</taxon>
        <taxon>Lecanoromycetes</taxon>
        <taxon>OSLEUM clade</taxon>
        <taxon>Lecanoromycetidae</taxon>
        <taxon>Lecanorales</taxon>
        <taxon>Lecanorineae</taxon>
        <taxon>Parmeliaceae</taxon>
        <taxon>Imshaugia</taxon>
    </lineage>
</organism>
<evidence type="ECO:0000256" key="3">
    <source>
        <dbReference type="SAM" id="MobiDB-lite"/>
    </source>
</evidence>
<evidence type="ECO:0000256" key="1">
    <source>
        <dbReference type="PROSITE-ProRule" id="PRU00846"/>
    </source>
</evidence>
<feature type="compositionally biased region" description="Basic residues" evidence="3">
    <location>
        <begin position="600"/>
        <end position="610"/>
    </location>
</feature>
<feature type="compositionally biased region" description="Basic residues" evidence="3">
    <location>
        <begin position="459"/>
        <end position="468"/>
    </location>
</feature>
<feature type="domain" description="FFD box profile" evidence="5">
    <location>
        <begin position="543"/>
        <end position="559"/>
    </location>
</feature>
<dbReference type="AlphaFoldDB" id="A0A8H3FPP1"/>
<evidence type="ECO:0000313" key="9">
    <source>
        <dbReference type="Proteomes" id="UP000664534"/>
    </source>
</evidence>
<dbReference type="GO" id="GO:0000932">
    <property type="term" value="C:P-body"/>
    <property type="evidence" value="ECO:0007669"/>
    <property type="project" value="TreeGrafter"/>
</dbReference>
<feature type="compositionally biased region" description="Pro residues" evidence="3">
    <location>
        <begin position="209"/>
        <end position="247"/>
    </location>
</feature>
<sequence length="635" mass="67913">MAEYIGSRISLISKRDIRYVGTLHEISSENSTVALEQVKSFGTEGRNPEDEVPASDNVYEYIVFRGSDVKDLRIEKEPEKPAQQPQVPDDPAILGIHSRFPDEINSLESADPSMQNARPIGTPSSMSQPQNQQQQQPLSQTPQQNQQTQQQQQPQQRFQQQPPHQHGPPRFQQQQYFPQYYHPPPNQRFGPGGPQAFPPHGYSPMQYGSPPPGWYPPPGQGFPPPPPGQFYPPPMPFGAPGQPPVPQVPHSKPSTPAEPLANTAPKASPQQELPVDKPTATVKLPSSDTTPAPAAAAQNGPPPPTESKPNVSEALAPPAPIVAAEVPAAAKPATGAPKSGRIMPAVPILSPAVKPKAPANVALPSSSTSVPATSQIPAKLAAPRPTQVPTKSLEDANRDARAAVAAAMAKLPPAPGQKEKAHGESAIDNLTNKVNEMRTNDSIRTSRQPGTGGYVAGHRGGRGGHRGGRQREEQPTKMEVPKTDYDFAEANAKFNKHDLVKEAIATGSPISSPIDGSDDVSAEALINGGRRESEHSVVIPAAPGYNKTSSFFDNISSESRDRDDVAGKRIGGREFRSEEQKKNLETFGQGSVDNGYRGGFRGRSRGRGYRGGRGNYAPRGGRGAMRGRGSVAAES</sequence>
<feature type="short sequence motif" description="FFD box" evidence="1">
    <location>
        <begin position="543"/>
        <end position="559"/>
    </location>
</feature>
<dbReference type="OrthoDB" id="21539at2759"/>
<accession>A0A8H3FPP1</accession>
<dbReference type="PROSITE" id="PS51513">
    <property type="entry name" value="FFD"/>
    <property type="match status" value="1"/>
</dbReference>
<feature type="compositionally biased region" description="Basic and acidic residues" evidence="3">
    <location>
        <begin position="392"/>
        <end position="401"/>
    </location>
</feature>
<feature type="compositionally biased region" description="Basic and acidic residues" evidence="3">
    <location>
        <begin position="469"/>
        <end position="482"/>
    </location>
</feature>
<dbReference type="PANTHER" id="PTHR13586:SF0">
    <property type="entry name" value="TRAILER HITCH, ISOFORM H"/>
    <property type="match status" value="1"/>
</dbReference>
<dbReference type="GO" id="GO:0033962">
    <property type="term" value="P:P-body assembly"/>
    <property type="evidence" value="ECO:0007669"/>
    <property type="project" value="TreeGrafter"/>
</dbReference>
<dbReference type="Gene3D" id="2.30.30.100">
    <property type="match status" value="1"/>
</dbReference>
<feature type="compositionally biased region" description="Polar residues" evidence="3">
    <location>
        <begin position="365"/>
        <end position="376"/>
    </location>
</feature>
<dbReference type="InterPro" id="IPR025762">
    <property type="entry name" value="DFDF"/>
</dbReference>
<feature type="region of interest" description="Disordered" evidence="3">
    <location>
        <begin position="358"/>
        <end position="482"/>
    </location>
</feature>
<dbReference type="Pfam" id="PF09532">
    <property type="entry name" value="FDF"/>
    <property type="match status" value="1"/>
</dbReference>
<feature type="compositionally biased region" description="Basic and acidic residues" evidence="3">
    <location>
        <begin position="558"/>
        <end position="584"/>
    </location>
</feature>
<dbReference type="GO" id="GO:0003729">
    <property type="term" value="F:mRNA binding"/>
    <property type="evidence" value="ECO:0007669"/>
    <property type="project" value="TreeGrafter"/>
</dbReference>
<feature type="region of interest" description="Disordered" evidence="3">
    <location>
        <begin position="104"/>
        <end position="318"/>
    </location>
</feature>
<feature type="domain" description="DFDF" evidence="4">
    <location>
        <begin position="473"/>
        <end position="509"/>
    </location>
</feature>
<dbReference type="InterPro" id="IPR025609">
    <property type="entry name" value="Lsm14-like_N"/>
</dbReference>
<evidence type="ECO:0000313" key="8">
    <source>
        <dbReference type="EMBL" id="CAF9928902.1"/>
    </source>
</evidence>
<comment type="caution">
    <text evidence="8">The sequence shown here is derived from an EMBL/GenBank/DDBJ whole genome shotgun (WGS) entry which is preliminary data.</text>
</comment>
<dbReference type="Proteomes" id="UP000664534">
    <property type="component" value="Unassembled WGS sequence"/>
</dbReference>
<dbReference type="PROSITE" id="PS51512">
    <property type="entry name" value="DFDF"/>
    <property type="match status" value="1"/>
</dbReference>
<dbReference type="InterPro" id="IPR047575">
    <property type="entry name" value="Sm"/>
</dbReference>
<dbReference type="PANTHER" id="PTHR13586">
    <property type="entry name" value="SCD6 PROTEIN-RELATED"/>
    <property type="match status" value="1"/>
</dbReference>
<feature type="compositionally biased region" description="Polar residues" evidence="3">
    <location>
        <begin position="546"/>
        <end position="557"/>
    </location>
</feature>
<dbReference type="PROSITE" id="PS52002">
    <property type="entry name" value="SM"/>
    <property type="match status" value="1"/>
</dbReference>
<reference evidence="8" key="1">
    <citation type="submission" date="2021-03" db="EMBL/GenBank/DDBJ databases">
        <authorList>
            <person name="Tagirdzhanova G."/>
        </authorList>
    </citation>
    <scope>NUCLEOTIDE SEQUENCE</scope>
</reference>
<feature type="compositionally biased region" description="Low complexity" evidence="3">
    <location>
        <begin position="402"/>
        <end position="411"/>
    </location>
</feature>
<dbReference type="EMBL" id="CAJPDT010000051">
    <property type="protein sequence ID" value="CAF9928902.1"/>
    <property type="molecule type" value="Genomic_DNA"/>
</dbReference>
<dbReference type="SMART" id="SM01271">
    <property type="entry name" value="LSM14"/>
    <property type="match status" value="1"/>
</dbReference>
<dbReference type="InterPro" id="IPR010920">
    <property type="entry name" value="LSM_dom_sf"/>
</dbReference>
<feature type="short sequence motif" description="TFG box" evidence="2">
    <location>
        <begin position="571"/>
        <end position="591"/>
    </location>
</feature>
<dbReference type="InterPro" id="IPR025768">
    <property type="entry name" value="TFG_box"/>
</dbReference>
<proteinExistence type="predicted"/>
<feature type="compositionally biased region" description="Low complexity" evidence="3">
    <location>
        <begin position="127"/>
        <end position="180"/>
    </location>
</feature>
<dbReference type="CDD" id="cd01736">
    <property type="entry name" value="LSm14_N"/>
    <property type="match status" value="1"/>
</dbReference>
<gene>
    <name evidence="8" type="ORF">IMSHALPRED_007778</name>
</gene>
<dbReference type="Pfam" id="PF12701">
    <property type="entry name" value="LSM14"/>
    <property type="match status" value="1"/>
</dbReference>
<feature type="compositionally biased region" description="Gly residues" evidence="3">
    <location>
        <begin position="611"/>
        <end position="626"/>
    </location>
</feature>
<dbReference type="InterPro" id="IPR025761">
    <property type="entry name" value="FFD_box"/>
</dbReference>
<name>A0A8H3FPP1_9LECA</name>
<evidence type="ECO:0000256" key="2">
    <source>
        <dbReference type="PROSITE-ProRule" id="PRU00869"/>
    </source>
</evidence>
<evidence type="ECO:0000259" key="6">
    <source>
        <dbReference type="PROSITE" id="PS51536"/>
    </source>
</evidence>
<keyword evidence="9" id="KW-1185">Reference proteome</keyword>